<name>A0A7C8JH20_ORBOL</name>
<dbReference type="Pfam" id="PF01633">
    <property type="entry name" value="Choline_kinase"/>
    <property type="match status" value="1"/>
</dbReference>
<dbReference type="SUPFAM" id="SSF56112">
    <property type="entry name" value="Protein kinase-like (PK-like)"/>
    <property type="match status" value="1"/>
</dbReference>
<dbReference type="Proteomes" id="UP000480548">
    <property type="component" value="Unassembled WGS sequence"/>
</dbReference>
<protein>
    <recommendedName>
        <fullName evidence="3">ethanolamine kinase</fullName>
        <ecNumber evidence="3">2.7.1.82</ecNumber>
    </recommendedName>
</protein>
<evidence type="ECO:0000313" key="4">
    <source>
        <dbReference type="EMBL" id="KAF3123327.1"/>
    </source>
</evidence>
<sequence length="400" mass="45282">MEVPSIPHVFDQSNPKDSVVKLVTYLFPEYKSKDGSHDDIEVTVVTEGTTNGLFKVTNHSRGNQSLADNDTVNAALVKIYGEGTETLIDREKEINFHTILSDHNLAPSLLVRFSNGHAYQYLPGKPCPVTGVTEERIWRGVARELAQWHAILPAAKFNLESDNDGVKSVLDHKPNIWSTAKRWLEAIPEGTGQEKAQKERLRSDFEHLVHRLRPGDEAKKHHFVLGHGDLLSGNIIIQDSVKDAMGHDVETVKFIDYEHSTYCPQAFDLANHFSEWTGFNCDYNLLPTASTRREFIREYLCSYQNATKQPSTEGDKLEVFEEEVSRLLSEVDSYRGFPGFYWGLCAVIQTHASTGSIDFDYAGYAELRFAEYRAWREEEDGTRAANGKDIPLREVKWATA</sequence>
<dbReference type="Gene3D" id="3.90.1200.10">
    <property type="match status" value="1"/>
</dbReference>
<accession>A0A7C8JH20</accession>
<dbReference type="GO" id="GO:0006646">
    <property type="term" value="P:phosphatidylethanolamine biosynthetic process"/>
    <property type="evidence" value="ECO:0007669"/>
    <property type="project" value="TreeGrafter"/>
</dbReference>
<dbReference type="EMBL" id="WIQZ01000111">
    <property type="protein sequence ID" value="KAF3123327.1"/>
    <property type="molecule type" value="Genomic_DNA"/>
</dbReference>
<dbReference type="EC" id="2.7.1.82" evidence="3"/>
<dbReference type="AlphaFoldDB" id="A0A7C8JH20"/>
<comment type="similarity">
    <text evidence="2">Belongs to the choline/ethanolamine kinase family.</text>
</comment>
<dbReference type="CDD" id="cd05157">
    <property type="entry name" value="ETNK_euk"/>
    <property type="match status" value="1"/>
</dbReference>
<evidence type="ECO:0000256" key="3">
    <source>
        <dbReference type="ARBA" id="ARBA00038874"/>
    </source>
</evidence>
<gene>
    <name evidence="4" type="ORF">TWF703_000948</name>
</gene>
<dbReference type="Gene3D" id="3.30.200.20">
    <property type="entry name" value="Phosphorylase Kinase, domain 1"/>
    <property type="match status" value="1"/>
</dbReference>
<dbReference type="GO" id="GO:0005737">
    <property type="term" value="C:cytoplasm"/>
    <property type="evidence" value="ECO:0007669"/>
    <property type="project" value="TreeGrafter"/>
</dbReference>
<evidence type="ECO:0000256" key="2">
    <source>
        <dbReference type="ARBA" id="ARBA00038211"/>
    </source>
</evidence>
<dbReference type="PANTHER" id="PTHR22603">
    <property type="entry name" value="CHOLINE/ETHANOALAMINE KINASE"/>
    <property type="match status" value="1"/>
</dbReference>
<organism evidence="4 5">
    <name type="scientific">Orbilia oligospora</name>
    <name type="common">Nematode-trapping fungus</name>
    <name type="synonym">Arthrobotrys oligospora</name>
    <dbReference type="NCBI Taxonomy" id="2813651"/>
    <lineage>
        <taxon>Eukaryota</taxon>
        <taxon>Fungi</taxon>
        <taxon>Dikarya</taxon>
        <taxon>Ascomycota</taxon>
        <taxon>Pezizomycotina</taxon>
        <taxon>Orbiliomycetes</taxon>
        <taxon>Orbiliales</taxon>
        <taxon>Orbiliaceae</taxon>
        <taxon>Orbilia</taxon>
    </lineage>
</organism>
<proteinExistence type="inferred from homology"/>
<comment type="caution">
    <text evidence="4">The sequence shown here is derived from an EMBL/GenBank/DDBJ whole genome shotgun (WGS) entry which is preliminary data.</text>
</comment>
<evidence type="ECO:0000256" key="1">
    <source>
        <dbReference type="ARBA" id="ARBA00037883"/>
    </source>
</evidence>
<comment type="pathway">
    <text evidence="1">Phospholipid metabolism; phosphatidylethanolamine biosynthesis; phosphatidylethanolamine from ethanolamine: step 1/3.</text>
</comment>
<dbReference type="PANTHER" id="PTHR22603:SF66">
    <property type="entry name" value="ETHANOLAMINE KINASE"/>
    <property type="match status" value="1"/>
</dbReference>
<dbReference type="GO" id="GO:0004305">
    <property type="term" value="F:ethanolamine kinase activity"/>
    <property type="evidence" value="ECO:0007669"/>
    <property type="project" value="UniProtKB-EC"/>
</dbReference>
<evidence type="ECO:0000313" key="5">
    <source>
        <dbReference type="Proteomes" id="UP000480548"/>
    </source>
</evidence>
<dbReference type="InterPro" id="IPR011009">
    <property type="entry name" value="Kinase-like_dom_sf"/>
</dbReference>
<reference evidence="4 5" key="1">
    <citation type="submission" date="2019-06" db="EMBL/GenBank/DDBJ databases">
        <authorList>
            <person name="Palmer J.M."/>
        </authorList>
    </citation>
    <scope>NUCLEOTIDE SEQUENCE [LARGE SCALE GENOMIC DNA]</scope>
    <source>
        <strain evidence="4 5">TWF703</strain>
    </source>
</reference>